<dbReference type="Pfam" id="PF04011">
    <property type="entry name" value="LemA"/>
    <property type="match status" value="1"/>
</dbReference>
<keyword evidence="3 6" id="KW-0812">Transmembrane</keyword>
<dbReference type="PANTHER" id="PTHR34478">
    <property type="entry name" value="PROTEIN LEMA"/>
    <property type="match status" value="1"/>
</dbReference>
<comment type="caution">
    <text evidence="7">The sequence shown here is derived from an EMBL/GenBank/DDBJ whole genome shotgun (WGS) entry which is preliminary data.</text>
</comment>
<evidence type="ECO:0000256" key="5">
    <source>
        <dbReference type="ARBA" id="ARBA00023136"/>
    </source>
</evidence>
<dbReference type="Proteomes" id="UP000506160">
    <property type="component" value="Unassembled WGS sequence"/>
</dbReference>
<evidence type="ECO:0000256" key="6">
    <source>
        <dbReference type="SAM" id="Phobius"/>
    </source>
</evidence>
<dbReference type="SUPFAM" id="SSF140478">
    <property type="entry name" value="LemA-like"/>
    <property type="match status" value="1"/>
</dbReference>
<dbReference type="EMBL" id="AWGA01000077">
    <property type="protein sequence ID" value="TEA26478.1"/>
    <property type="molecule type" value="Genomic_DNA"/>
</dbReference>
<comment type="similarity">
    <text evidence="2">Belongs to the LemA family.</text>
</comment>
<dbReference type="RefSeq" id="WP_024496702.1">
    <property type="nucleotide sequence ID" value="NZ_AWGA01000077.1"/>
</dbReference>
<dbReference type="GO" id="GO:0016020">
    <property type="term" value="C:membrane"/>
    <property type="evidence" value="ECO:0007669"/>
    <property type="project" value="UniProtKB-SubCell"/>
</dbReference>
<gene>
    <name evidence="7" type="ORF">O970_08620</name>
</gene>
<evidence type="ECO:0000256" key="2">
    <source>
        <dbReference type="ARBA" id="ARBA00008854"/>
    </source>
</evidence>
<evidence type="ECO:0000256" key="4">
    <source>
        <dbReference type="ARBA" id="ARBA00022989"/>
    </source>
</evidence>
<sequence>MKNGIRPLYILIVLAVIFGFIFFSAYNTIQTQDEKVATSWAEVVNQYQRRADLVPNLVNTVKGYTSHESQVLIDVTNARAKVGSVQINADQLTDQKAVQQFQQAQQQLSSALSHLIAVSENYPDLKASQLYSDLMQQLEGTENRIAVARGRYITTIQEFNTYIRRFPGVIIAKLIGEQPKAQFTVENEKAISTAPQVSFN</sequence>
<dbReference type="Gene3D" id="1.20.1440.20">
    <property type="entry name" value="LemA-like domain"/>
    <property type="match status" value="1"/>
</dbReference>
<dbReference type="InterPro" id="IPR023353">
    <property type="entry name" value="LemA-like_dom_sf"/>
</dbReference>
<evidence type="ECO:0000256" key="1">
    <source>
        <dbReference type="ARBA" id="ARBA00004167"/>
    </source>
</evidence>
<evidence type="ECO:0000256" key="3">
    <source>
        <dbReference type="ARBA" id="ARBA00022692"/>
    </source>
</evidence>
<proteinExistence type="inferred from homology"/>
<feature type="transmembrane region" description="Helical" evidence="6">
    <location>
        <begin position="7"/>
        <end position="26"/>
    </location>
</feature>
<keyword evidence="5 6" id="KW-0472">Membrane</keyword>
<dbReference type="InterPro" id="IPR007156">
    <property type="entry name" value="MamQ_LemA"/>
</dbReference>
<dbReference type="PANTHER" id="PTHR34478:SF2">
    <property type="entry name" value="MEMBRANE PROTEIN"/>
    <property type="match status" value="1"/>
</dbReference>
<organism evidence="7 8">
    <name type="scientific">Candidatus Schmidhempelia bombi str. Bimp</name>
    <dbReference type="NCBI Taxonomy" id="1387197"/>
    <lineage>
        <taxon>Bacteria</taxon>
        <taxon>Pseudomonadati</taxon>
        <taxon>Pseudomonadota</taxon>
        <taxon>Gammaproteobacteria</taxon>
        <taxon>Orbales</taxon>
        <taxon>Orbaceae</taxon>
        <taxon>Candidatus Schmidhempelia</taxon>
    </lineage>
</organism>
<keyword evidence="8" id="KW-1185">Reference proteome</keyword>
<protein>
    <submittedName>
        <fullName evidence="7">LemA family protein</fullName>
    </submittedName>
</protein>
<keyword evidence="4 6" id="KW-1133">Transmembrane helix</keyword>
<evidence type="ECO:0000313" key="7">
    <source>
        <dbReference type="EMBL" id="TEA26478.1"/>
    </source>
</evidence>
<name>A0AB94IAP7_9GAMM</name>
<accession>A0AB94IAP7</accession>
<dbReference type="AlphaFoldDB" id="A0AB94IAP7"/>
<evidence type="ECO:0000313" key="8">
    <source>
        <dbReference type="Proteomes" id="UP000506160"/>
    </source>
</evidence>
<comment type="subcellular location">
    <subcellularLocation>
        <location evidence="1">Membrane</location>
        <topology evidence="1">Single-pass membrane protein</topology>
    </subcellularLocation>
</comment>
<reference evidence="7 8" key="1">
    <citation type="journal article" date="2014" name="Appl. Environ. Microbiol.">
        <title>Genomic features of a bumble bee symbiont reflect its host environment.</title>
        <authorList>
            <person name="Martinson V.G."/>
            <person name="Magoc T."/>
            <person name="Koch H."/>
            <person name="Salzberg S.L."/>
            <person name="Moran N.A."/>
        </authorList>
    </citation>
    <scope>NUCLEOTIDE SEQUENCE [LARGE SCALE GENOMIC DNA]</scope>
    <source>
        <strain evidence="7 8">Bimp</strain>
    </source>
</reference>